<dbReference type="InterPro" id="IPR043502">
    <property type="entry name" value="DNA/RNA_pol_sf"/>
</dbReference>
<organism evidence="1 2">
    <name type="scientific">Hemibagrus guttatus</name>
    <dbReference type="NCBI Taxonomy" id="175788"/>
    <lineage>
        <taxon>Eukaryota</taxon>
        <taxon>Metazoa</taxon>
        <taxon>Chordata</taxon>
        <taxon>Craniata</taxon>
        <taxon>Vertebrata</taxon>
        <taxon>Euteleostomi</taxon>
        <taxon>Actinopterygii</taxon>
        <taxon>Neopterygii</taxon>
        <taxon>Teleostei</taxon>
        <taxon>Ostariophysi</taxon>
        <taxon>Siluriformes</taxon>
        <taxon>Bagridae</taxon>
        <taxon>Hemibagrus</taxon>
    </lineage>
</organism>
<evidence type="ECO:0000313" key="1">
    <source>
        <dbReference type="EMBL" id="KAK3532994.1"/>
    </source>
</evidence>
<dbReference type="InterPro" id="IPR043128">
    <property type="entry name" value="Rev_trsase/Diguanyl_cyclase"/>
</dbReference>
<dbReference type="AlphaFoldDB" id="A0AAE0QUQ7"/>
<dbReference type="Gene3D" id="3.30.70.270">
    <property type="match status" value="1"/>
</dbReference>
<dbReference type="PANTHER" id="PTHR24559">
    <property type="entry name" value="TRANSPOSON TY3-I GAG-POL POLYPROTEIN"/>
    <property type="match status" value="1"/>
</dbReference>
<comment type="caution">
    <text evidence="1">The sequence shown here is derived from an EMBL/GenBank/DDBJ whole genome shotgun (WGS) entry which is preliminary data.</text>
</comment>
<accession>A0AAE0QUQ7</accession>
<gene>
    <name evidence="1" type="ORF">QTP70_006191</name>
</gene>
<proteinExistence type="predicted"/>
<dbReference type="SUPFAM" id="SSF56672">
    <property type="entry name" value="DNA/RNA polymerases"/>
    <property type="match status" value="1"/>
</dbReference>
<dbReference type="Gene3D" id="3.10.10.10">
    <property type="entry name" value="HIV Type 1 Reverse Transcriptase, subunit A, domain 1"/>
    <property type="match status" value="1"/>
</dbReference>
<evidence type="ECO:0000313" key="2">
    <source>
        <dbReference type="Proteomes" id="UP001274896"/>
    </source>
</evidence>
<dbReference type="CDD" id="cd01647">
    <property type="entry name" value="RT_LTR"/>
    <property type="match status" value="1"/>
</dbReference>
<dbReference type="Proteomes" id="UP001274896">
    <property type="component" value="Unassembled WGS sequence"/>
</dbReference>
<dbReference type="EMBL" id="JAUCMX010000010">
    <property type="protein sequence ID" value="KAK3532994.1"/>
    <property type="molecule type" value="Genomic_DNA"/>
</dbReference>
<sequence length="120" mass="13680">MEEYIEDSLAVGFIWPSTSPAAAGFFFDGKKCGGLAPCIDYWGLNALMVRYPYPLPLVPAALEQLREARVFTKLDLGSAYNLVWIREWDEWKTAFHTTRGHYEYLIMESSSRSSMRSSKA</sequence>
<dbReference type="InterPro" id="IPR053134">
    <property type="entry name" value="RNA-dir_DNA_polymerase"/>
</dbReference>
<protein>
    <submittedName>
        <fullName evidence="1">Uncharacterized protein</fullName>
    </submittedName>
</protein>
<name>A0AAE0QUQ7_9TELE</name>
<keyword evidence="2" id="KW-1185">Reference proteome</keyword>
<dbReference type="PANTHER" id="PTHR24559:SF440">
    <property type="entry name" value="RIBONUCLEASE H"/>
    <property type="match status" value="1"/>
</dbReference>
<reference evidence="1" key="1">
    <citation type="submission" date="2023-06" db="EMBL/GenBank/DDBJ databases">
        <title>Male Hemibagrus guttatus genome.</title>
        <authorList>
            <person name="Bian C."/>
        </authorList>
    </citation>
    <scope>NUCLEOTIDE SEQUENCE</scope>
    <source>
        <strain evidence="1">Male_cb2023</strain>
        <tissue evidence="1">Muscle</tissue>
    </source>
</reference>